<sequence length="37" mass="4212">MRISPTSEKRSLVASPYWLMLYQYDKCACAKADNLAS</sequence>
<dbReference type="AlphaFoldDB" id="A0A6J4KHM0"/>
<name>A0A6J4KHM0_9CHLR</name>
<gene>
    <name evidence="1" type="ORF">AVDCRST_MAG93-4851</name>
</gene>
<protein>
    <submittedName>
        <fullName evidence="1">Uncharacterized protein</fullName>
    </submittedName>
</protein>
<accession>A0A6J4KHM0</accession>
<proteinExistence type="predicted"/>
<reference evidence="1" key="1">
    <citation type="submission" date="2020-02" db="EMBL/GenBank/DDBJ databases">
        <authorList>
            <person name="Meier V. D."/>
        </authorList>
    </citation>
    <scope>NUCLEOTIDE SEQUENCE</scope>
    <source>
        <strain evidence="1">AVDCRST_MAG93</strain>
    </source>
</reference>
<evidence type="ECO:0000313" key="1">
    <source>
        <dbReference type="EMBL" id="CAA9304883.1"/>
    </source>
</evidence>
<organism evidence="1">
    <name type="scientific">uncultured Chloroflexia bacterium</name>
    <dbReference type="NCBI Taxonomy" id="1672391"/>
    <lineage>
        <taxon>Bacteria</taxon>
        <taxon>Bacillati</taxon>
        <taxon>Chloroflexota</taxon>
        <taxon>Chloroflexia</taxon>
        <taxon>environmental samples</taxon>
    </lineage>
</organism>
<dbReference type="EMBL" id="CADCTR010001630">
    <property type="protein sequence ID" value="CAA9304883.1"/>
    <property type="molecule type" value="Genomic_DNA"/>
</dbReference>